<dbReference type="OrthoDB" id="3366231at2759"/>
<dbReference type="Proteomes" id="UP000025227">
    <property type="component" value="Unplaced"/>
</dbReference>
<feature type="region of interest" description="Disordered" evidence="1">
    <location>
        <begin position="31"/>
        <end position="59"/>
    </location>
</feature>
<dbReference type="WBParaSite" id="HCON_00000850-00001">
    <property type="protein sequence ID" value="HCON_00000850-00001"/>
    <property type="gene ID" value="HCON_00000850"/>
</dbReference>
<accession>A0A7I4XSU0</accession>
<dbReference type="AlphaFoldDB" id="A0A7I4XSU0"/>
<feature type="compositionally biased region" description="Basic and acidic residues" evidence="1">
    <location>
        <begin position="31"/>
        <end position="40"/>
    </location>
</feature>
<evidence type="ECO:0000313" key="3">
    <source>
        <dbReference type="WBParaSite" id="HCON_00000850-00001"/>
    </source>
</evidence>
<reference evidence="3" key="1">
    <citation type="submission" date="2020-12" db="UniProtKB">
        <authorList>
            <consortium name="WormBaseParasite"/>
        </authorList>
    </citation>
    <scope>IDENTIFICATION</scope>
    <source>
        <strain evidence="3">MHco3</strain>
    </source>
</reference>
<sequence>MLLRRRRVIESAEAGALRRQEDAERHQRRRFLESERERSMRLQSNASANRQRRSRLPQSTGAALITRITEVNYLGELIQRCVNCGALHFPCEVKANHPGKFHECCDLGRFTLNFFESFHEELRRLFVREPDSTEEFRRN</sequence>
<evidence type="ECO:0000313" key="2">
    <source>
        <dbReference type="Proteomes" id="UP000025227"/>
    </source>
</evidence>
<name>A0A7I4XSU0_HAECO</name>
<proteinExistence type="predicted"/>
<evidence type="ECO:0000256" key="1">
    <source>
        <dbReference type="SAM" id="MobiDB-lite"/>
    </source>
</evidence>
<dbReference type="OMA" id="NDNHEHR"/>
<protein>
    <submittedName>
        <fullName evidence="3">Uncharacterized protein</fullName>
    </submittedName>
</protein>
<keyword evidence="2" id="KW-1185">Reference proteome</keyword>
<organism evidence="2 3">
    <name type="scientific">Haemonchus contortus</name>
    <name type="common">Barber pole worm</name>
    <dbReference type="NCBI Taxonomy" id="6289"/>
    <lineage>
        <taxon>Eukaryota</taxon>
        <taxon>Metazoa</taxon>
        <taxon>Ecdysozoa</taxon>
        <taxon>Nematoda</taxon>
        <taxon>Chromadorea</taxon>
        <taxon>Rhabditida</taxon>
        <taxon>Rhabditina</taxon>
        <taxon>Rhabditomorpha</taxon>
        <taxon>Strongyloidea</taxon>
        <taxon>Trichostrongylidae</taxon>
        <taxon>Haemonchus</taxon>
    </lineage>
</organism>